<accession>A0A6G9H2N5</accession>
<proteinExistence type="inferred from homology"/>
<evidence type="ECO:0000256" key="1">
    <source>
        <dbReference type="ARBA" id="ARBA00001946"/>
    </source>
</evidence>
<organism evidence="7 8">
    <name type="scientific">Streptomyces liangshanensis</name>
    <dbReference type="NCBI Taxonomy" id="2717324"/>
    <lineage>
        <taxon>Bacteria</taxon>
        <taxon>Bacillati</taxon>
        <taxon>Actinomycetota</taxon>
        <taxon>Actinomycetes</taxon>
        <taxon>Kitasatosporales</taxon>
        <taxon>Streptomycetaceae</taxon>
        <taxon>Streptomyces</taxon>
    </lineage>
</organism>
<dbReference type="SUPFAM" id="SSF55811">
    <property type="entry name" value="Nudix"/>
    <property type="match status" value="1"/>
</dbReference>
<name>A0A6G9H2N5_9ACTN</name>
<comment type="cofactor">
    <cofactor evidence="1">
        <name>Mg(2+)</name>
        <dbReference type="ChEBI" id="CHEBI:18420"/>
    </cofactor>
</comment>
<dbReference type="GO" id="GO:0016787">
    <property type="term" value="F:hydrolase activity"/>
    <property type="evidence" value="ECO:0007669"/>
    <property type="project" value="UniProtKB-KW"/>
</dbReference>
<evidence type="ECO:0000259" key="6">
    <source>
        <dbReference type="PROSITE" id="PS51462"/>
    </source>
</evidence>
<dbReference type="InterPro" id="IPR020084">
    <property type="entry name" value="NUDIX_hydrolase_CS"/>
</dbReference>
<evidence type="ECO:0000313" key="8">
    <source>
        <dbReference type="Proteomes" id="UP000501179"/>
    </source>
</evidence>
<dbReference type="Gene3D" id="3.90.79.10">
    <property type="entry name" value="Nucleoside Triphosphate Pyrophosphohydrolase"/>
    <property type="match status" value="1"/>
</dbReference>
<dbReference type="CDD" id="cd04678">
    <property type="entry name" value="NUDIX_MTH2_Nudt15"/>
    <property type="match status" value="1"/>
</dbReference>
<dbReference type="Proteomes" id="UP000501179">
    <property type="component" value="Chromosome"/>
</dbReference>
<evidence type="ECO:0000256" key="5">
    <source>
        <dbReference type="SAM" id="MobiDB-lite"/>
    </source>
</evidence>
<evidence type="ECO:0000313" key="7">
    <source>
        <dbReference type="EMBL" id="QIQ04765.1"/>
    </source>
</evidence>
<evidence type="ECO:0000256" key="2">
    <source>
        <dbReference type="ARBA" id="ARBA00005582"/>
    </source>
</evidence>
<keyword evidence="3 4" id="KW-0378">Hydrolase</keyword>
<dbReference type="PANTHER" id="PTHR43046">
    <property type="entry name" value="GDP-MANNOSE MANNOSYL HYDROLASE"/>
    <property type="match status" value="1"/>
</dbReference>
<dbReference type="InterPro" id="IPR015797">
    <property type="entry name" value="NUDIX_hydrolase-like_dom_sf"/>
</dbReference>
<reference evidence="7 8" key="1">
    <citation type="submission" date="2020-03" db="EMBL/GenBank/DDBJ databases">
        <title>A novel species.</title>
        <authorList>
            <person name="Gao J."/>
        </authorList>
    </citation>
    <scope>NUCLEOTIDE SEQUENCE [LARGE SCALE GENOMIC DNA]</scope>
    <source>
        <strain evidence="7 8">QMT-12</strain>
    </source>
</reference>
<feature type="region of interest" description="Disordered" evidence="5">
    <location>
        <begin position="1"/>
        <end position="36"/>
    </location>
</feature>
<keyword evidence="8" id="KW-1185">Reference proteome</keyword>
<dbReference type="EMBL" id="CP050177">
    <property type="protein sequence ID" value="QIQ04765.1"/>
    <property type="molecule type" value="Genomic_DNA"/>
</dbReference>
<sequence>MSDHEGTVTDHEGSARDRAVTSVDTAGGPPDPVDPARLLPRLAAEIPPGGRLELTVRTGELTQELWEDLLVEAGFIVDEIVPVSVLDQGAPVLCRLIRARRRLALPRPRVTSRARAAAPPRAHSTIGVGVIVRNRTGRILLGLHRGGTWELPGGKLEPGESVAAAAVRELREETGLGAQERDVTVFAMLHDTTAGLTRVTMAAVVTAYEGVPFAAEPESIAEWRWVGTDELPSPLFVPSAQILTTWRPELDVDHPPVHRLPLALAGERAGQGGGVGRAVPRPAYGLRARPA</sequence>
<dbReference type="AlphaFoldDB" id="A0A6G9H2N5"/>
<dbReference type="KEGG" id="slia:HA039_23005"/>
<feature type="domain" description="Nudix hydrolase" evidence="6">
    <location>
        <begin position="123"/>
        <end position="249"/>
    </location>
</feature>
<dbReference type="PANTHER" id="PTHR43046:SF16">
    <property type="entry name" value="ADP-RIBOSE PYROPHOSPHATASE YJHB-RELATED"/>
    <property type="match status" value="1"/>
</dbReference>
<dbReference type="InterPro" id="IPR020476">
    <property type="entry name" value="Nudix_hydrolase"/>
</dbReference>
<gene>
    <name evidence="7" type="ORF">HA039_23005</name>
</gene>
<comment type="similarity">
    <text evidence="2 4">Belongs to the Nudix hydrolase family.</text>
</comment>
<dbReference type="PROSITE" id="PS51462">
    <property type="entry name" value="NUDIX"/>
    <property type="match status" value="1"/>
</dbReference>
<dbReference type="PRINTS" id="PR00502">
    <property type="entry name" value="NUDIXFAMILY"/>
</dbReference>
<evidence type="ECO:0000256" key="4">
    <source>
        <dbReference type="RuleBase" id="RU003476"/>
    </source>
</evidence>
<evidence type="ECO:0000256" key="3">
    <source>
        <dbReference type="ARBA" id="ARBA00022801"/>
    </source>
</evidence>
<dbReference type="InterPro" id="IPR000086">
    <property type="entry name" value="NUDIX_hydrolase_dom"/>
</dbReference>
<feature type="compositionally biased region" description="Basic and acidic residues" evidence="5">
    <location>
        <begin position="1"/>
        <end position="19"/>
    </location>
</feature>
<dbReference type="Pfam" id="PF00293">
    <property type="entry name" value="NUDIX"/>
    <property type="match status" value="1"/>
</dbReference>
<dbReference type="PROSITE" id="PS00893">
    <property type="entry name" value="NUDIX_BOX"/>
    <property type="match status" value="1"/>
</dbReference>
<protein>
    <submittedName>
        <fullName evidence="7">NUDIX domain-containing protein</fullName>
    </submittedName>
</protein>